<dbReference type="RefSeq" id="XP_013256674.1">
    <property type="nucleotide sequence ID" value="XM_013401220.1"/>
</dbReference>
<sequence length="225" mass="24696">MNGQSDIVMLMVQYPLIREMDLKDSDGKTPLMLAVQHDHPECAEALVKWHANTTIRDHQHSTALDVAVLKAVSLSEAQPLARLAGMGAEEVLCEILQTNPSTEICAAATMLVALGVSAKLGRCTWRYSLPLCGRSRPHVDYRFGNTALHLAAQNGHTATVEALILHRKIQSGIELTPFNKQGATPLHLAAQNGHVAVVETLLNHWKMTDYPYRMKSTLYDRGGPS</sequence>
<feature type="repeat" description="ANK" evidence="3">
    <location>
        <begin position="143"/>
        <end position="164"/>
    </location>
</feature>
<dbReference type="InterPro" id="IPR036770">
    <property type="entry name" value="Ankyrin_rpt-contain_sf"/>
</dbReference>
<evidence type="ECO:0000256" key="1">
    <source>
        <dbReference type="ARBA" id="ARBA00022737"/>
    </source>
</evidence>
<dbReference type="Pfam" id="PF12796">
    <property type="entry name" value="Ank_2"/>
    <property type="match status" value="2"/>
</dbReference>
<dbReference type="PANTHER" id="PTHR24173">
    <property type="entry name" value="ANKYRIN REPEAT CONTAINING"/>
    <property type="match status" value="1"/>
</dbReference>
<proteinExistence type="predicted"/>
<feature type="repeat" description="ANK" evidence="3">
    <location>
        <begin position="181"/>
        <end position="204"/>
    </location>
</feature>
<feature type="repeat" description="ANK" evidence="3">
    <location>
        <begin position="26"/>
        <end position="58"/>
    </location>
</feature>
<dbReference type="GeneID" id="25284787"/>
<organism evidence="4 5">
    <name type="scientific">Exophiala aquamarina CBS 119918</name>
    <dbReference type="NCBI Taxonomy" id="1182545"/>
    <lineage>
        <taxon>Eukaryota</taxon>
        <taxon>Fungi</taxon>
        <taxon>Dikarya</taxon>
        <taxon>Ascomycota</taxon>
        <taxon>Pezizomycotina</taxon>
        <taxon>Eurotiomycetes</taxon>
        <taxon>Chaetothyriomycetidae</taxon>
        <taxon>Chaetothyriales</taxon>
        <taxon>Herpotrichiellaceae</taxon>
        <taxon>Exophiala</taxon>
    </lineage>
</organism>
<gene>
    <name evidence="4" type="ORF">A1O9_09879</name>
</gene>
<dbReference type="OrthoDB" id="194358at2759"/>
<dbReference type="SMART" id="SM00248">
    <property type="entry name" value="ANK"/>
    <property type="match status" value="4"/>
</dbReference>
<dbReference type="Gene3D" id="1.25.40.20">
    <property type="entry name" value="Ankyrin repeat-containing domain"/>
    <property type="match status" value="2"/>
</dbReference>
<keyword evidence="5" id="KW-1185">Reference proteome</keyword>
<dbReference type="PROSITE" id="PS50088">
    <property type="entry name" value="ANK_REPEAT"/>
    <property type="match status" value="3"/>
</dbReference>
<evidence type="ECO:0000313" key="5">
    <source>
        <dbReference type="Proteomes" id="UP000027920"/>
    </source>
</evidence>
<dbReference type="InterPro" id="IPR002110">
    <property type="entry name" value="Ankyrin_rpt"/>
</dbReference>
<evidence type="ECO:0000256" key="2">
    <source>
        <dbReference type="ARBA" id="ARBA00023043"/>
    </source>
</evidence>
<dbReference type="PANTHER" id="PTHR24173:SF74">
    <property type="entry name" value="ANKYRIN REPEAT DOMAIN-CONTAINING PROTEIN 16"/>
    <property type="match status" value="1"/>
</dbReference>
<evidence type="ECO:0000313" key="4">
    <source>
        <dbReference type="EMBL" id="KEF54084.1"/>
    </source>
</evidence>
<dbReference type="SUPFAM" id="SSF48403">
    <property type="entry name" value="Ankyrin repeat"/>
    <property type="match status" value="1"/>
</dbReference>
<dbReference type="EMBL" id="AMGV01000011">
    <property type="protein sequence ID" value="KEF54084.1"/>
    <property type="molecule type" value="Genomic_DNA"/>
</dbReference>
<dbReference type="HOGENOM" id="CLU_1229940_0_0_1"/>
<keyword evidence="2 3" id="KW-0040">ANK repeat</keyword>
<reference evidence="4 5" key="1">
    <citation type="submission" date="2013-03" db="EMBL/GenBank/DDBJ databases">
        <title>The Genome Sequence of Exophiala aquamarina CBS 119918.</title>
        <authorList>
            <consortium name="The Broad Institute Genomics Platform"/>
            <person name="Cuomo C."/>
            <person name="de Hoog S."/>
            <person name="Gorbushina A."/>
            <person name="Walker B."/>
            <person name="Young S.K."/>
            <person name="Zeng Q."/>
            <person name="Gargeya S."/>
            <person name="Fitzgerald M."/>
            <person name="Haas B."/>
            <person name="Abouelleil A."/>
            <person name="Allen A.W."/>
            <person name="Alvarado L."/>
            <person name="Arachchi H.M."/>
            <person name="Berlin A.M."/>
            <person name="Chapman S.B."/>
            <person name="Gainer-Dewar J."/>
            <person name="Goldberg J."/>
            <person name="Griggs A."/>
            <person name="Gujja S."/>
            <person name="Hansen M."/>
            <person name="Howarth C."/>
            <person name="Imamovic A."/>
            <person name="Ireland A."/>
            <person name="Larimer J."/>
            <person name="McCowan C."/>
            <person name="Murphy C."/>
            <person name="Pearson M."/>
            <person name="Poon T.W."/>
            <person name="Priest M."/>
            <person name="Roberts A."/>
            <person name="Saif S."/>
            <person name="Shea T."/>
            <person name="Sisk P."/>
            <person name="Sykes S."/>
            <person name="Wortman J."/>
            <person name="Nusbaum C."/>
            <person name="Birren B."/>
        </authorList>
    </citation>
    <scope>NUCLEOTIDE SEQUENCE [LARGE SCALE GENOMIC DNA]</scope>
    <source>
        <strain evidence="4 5">CBS 119918</strain>
    </source>
</reference>
<comment type="caution">
    <text evidence="4">The sequence shown here is derived from an EMBL/GenBank/DDBJ whole genome shotgun (WGS) entry which is preliminary data.</text>
</comment>
<dbReference type="STRING" id="1182545.A0A072P1T0"/>
<protein>
    <submittedName>
        <fullName evidence="4">Uncharacterized protein</fullName>
    </submittedName>
</protein>
<dbReference type="PROSITE" id="PS50297">
    <property type="entry name" value="ANK_REP_REGION"/>
    <property type="match status" value="3"/>
</dbReference>
<accession>A0A072P1T0</accession>
<name>A0A072P1T0_9EURO</name>
<dbReference type="Proteomes" id="UP000027920">
    <property type="component" value="Unassembled WGS sequence"/>
</dbReference>
<dbReference type="AlphaFoldDB" id="A0A072P1T0"/>
<keyword evidence="1" id="KW-0677">Repeat</keyword>
<evidence type="ECO:0000256" key="3">
    <source>
        <dbReference type="PROSITE-ProRule" id="PRU00023"/>
    </source>
</evidence>
<dbReference type="VEuPathDB" id="FungiDB:A1O9_09879"/>